<dbReference type="Gene3D" id="3.90.1140.10">
    <property type="entry name" value="Cyclic phosphodiesterase"/>
    <property type="match status" value="1"/>
</dbReference>
<dbReference type="STRING" id="1346791.M529_09080"/>
<dbReference type="RefSeq" id="WP_021317647.1">
    <property type="nucleotide sequence ID" value="NZ_AUWY01000071.1"/>
</dbReference>
<feature type="short sequence motif" description="HXTX 1" evidence="2">
    <location>
        <begin position="37"/>
        <end position="40"/>
    </location>
</feature>
<comment type="similarity">
    <text evidence="2">Belongs to the 2H phosphoesterase superfamily. ThpR family.</text>
</comment>
<dbReference type="EMBL" id="AUWY01000071">
    <property type="protein sequence ID" value="EQB32389.1"/>
    <property type="molecule type" value="Genomic_DNA"/>
</dbReference>
<dbReference type="Proteomes" id="UP000015523">
    <property type="component" value="Unassembled WGS sequence"/>
</dbReference>
<dbReference type="GO" id="GO:0004113">
    <property type="term" value="F:2',3'-cyclic-nucleotide 3'-phosphodiesterase activity"/>
    <property type="evidence" value="ECO:0007669"/>
    <property type="project" value="InterPro"/>
</dbReference>
<comment type="function">
    <text evidence="2">Hydrolyzes RNA 2',3'-cyclic phosphodiester to an RNA 2'-phosphomonoester.</text>
</comment>
<reference evidence="3 4" key="1">
    <citation type="journal article" date="2013" name="Genome Announc.">
        <title>Draft Genome Sequence of Sphingobium ummariense Strain RL-3, a Hexachlorocyclohexane-Degrading Bacterium.</title>
        <authorList>
            <person name="Kohli P."/>
            <person name="Dua A."/>
            <person name="Sangwan N."/>
            <person name="Oldach P."/>
            <person name="Khurana J.P."/>
            <person name="Lal R."/>
        </authorList>
    </citation>
    <scope>NUCLEOTIDE SEQUENCE [LARGE SCALE GENOMIC DNA]</scope>
    <source>
        <strain evidence="3 4">RL-3</strain>
    </source>
</reference>
<dbReference type="NCBIfam" id="TIGR02258">
    <property type="entry name" value="2_5_ligase"/>
    <property type="match status" value="1"/>
</dbReference>
<comment type="catalytic activity">
    <reaction evidence="2">
        <text>a 3'-end 2',3'-cyclophospho-ribonucleotide-RNA + H2O = a 3'-end 2'-phospho-ribonucleotide-RNA + H(+)</text>
        <dbReference type="Rhea" id="RHEA:11828"/>
        <dbReference type="Rhea" id="RHEA-COMP:10464"/>
        <dbReference type="Rhea" id="RHEA-COMP:17353"/>
        <dbReference type="ChEBI" id="CHEBI:15377"/>
        <dbReference type="ChEBI" id="CHEBI:15378"/>
        <dbReference type="ChEBI" id="CHEBI:83064"/>
        <dbReference type="ChEBI" id="CHEBI:173113"/>
        <dbReference type="EC" id="3.1.4.58"/>
    </reaction>
</comment>
<dbReference type="HAMAP" id="MF_01940">
    <property type="entry name" value="RNA_CPDase"/>
    <property type="match status" value="1"/>
</dbReference>
<feature type="short sequence motif" description="HXTX 2" evidence="2">
    <location>
        <begin position="121"/>
        <end position="124"/>
    </location>
</feature>
<dbReference type="GO" id="GO:0008664">
    <property type="term" value="F:RNA 2',3'-cyclic 3'-phosphodiesterase activity"/>
    <property type="evidence" value="ECO:0007669"/>
    <property type="project" value="UniProtKB-EC"/>
</dbReference>
<proteinExistence type="inferred from homology"/>
<keyword evidence="1 2" id="KW-0378">Hydrolase</keyword>
<dbReference type="PATRIC" id="fig|1346791.3.peg.1740"/>
<dbReference type="eggNOG" id="COG1514">
    <property type="taxonomic scope" value="Bacteria"/>
</dbReference>
<evidence type="ECO:0000256" key="2">
    <source>
        <dbReference type="HAMAP-Rule" id="MF_01940"/>
    </source>
</evidence>
<dbReference type="InterPro" id="IPR004175">
    <property type="entry name" value="RNA_CPDase"/>
</dbReference>
<organism evidence="3 4">
    <name type="scientific">Sphingobium ummariense RL-3</name>
    <dbReference type="NCBI Taxonomy" id="1346791"/>
    <lineage>
        <taxon>Bacteria</taxon>
        <taxon>Pseudomonadati</taxon>
        <taxon>Pseudomonadota</taxon>
        <taxon>Alphaproteobacteria</taxon>
        <taxon>Sphingomonadales</taxon>
        <taxon>Sphingomonadaceae</taxon>
        <taxon>Sphingobium</taxon>
    </lineage>
</organism>
<evidence type="ECO:0000313" key="3">
    <source>
        <dbReference type="EMBL" id="EQB32389.1"/>
    </source>
</evidence>
<feature type="active site" description="Proton acceptor" evidence="2">
    <location>
        <position position="121"/>
    </location>
</feature>
<gene>
    <name evidence="3" type="ORF">M529_09080</name>
</gene>
<dbReference type="InterPro" id="IPR009097">
    <property type="entry name" value="Cyclic_Pdiesterase"/>
</dbReference>
<comment type="caution">
    <text evidence="3">The sequence shown here is derived from an EMBL/GenBank/DDBJ whole genome shotgun (WGS) entry which is preliminary data.</text>
</comment>
<dbReference type="EC" id="3.1.4.58" evidence="2"/>
<keyword evidence="4" id="KW-1185">Reference proteome</keyword>
<dbReference type="Pfam" id="PF13563">
    <property type="entry name" value="2_5_RNA_ligase2"/>
    <property type="match status" value="1"/>
</dbReference>
<dbReference type="PANTHER" id="PTHR35561:SF1">
    <property type="entry name" value="RNA 2',3'-CYCLIC PHOSPHODIESTERASE"/>
    <property type="match status" value="1"/>
</dbReference>
<accession>T0K6V1</accession>
<name>T0K6V1_9SPHN</name>
<feature type="active site" description="Proton donor" evidence="2">
    <location>
        <position position="37"/>
    </location>
</feature>
<dbReference type="AlphaFoldDB" id="T0K6V1"/>
<dbReference type="PANTHER" id="PTHR35561">
    <property type="entry name" value="RNA 2',3'-CYCLIC PHOSPHODIESTERASE"/>
    <property type="match status" value="1"/>
</dbReference>
<dbReference type="OrthoDB" id="9793819at2"/>
<protein>
    <recommendedName>
        <fullName evidence="2">RNA 2',3'-cyclic phosphodiesterase</fullName>
        <shortName evidence="2">RNA 2',3'-CPDase</shortName>
        <ecNumber evidence="2">3.1.4.58</ecNumber>
    </recommendedName>
</protein>
<evidence type="ECO:0000313" key="4">
    <source>
        <dbReference type="Proteomes" id="UP000015523"/>
    </source>
</evidence>
<dbReference type="SUPFAM" id="SSF55144">
    <property type="entry name" value="LigT-like"/>
    <property type="match status" value="1"/>
</dbReference>
<evidence type="ECO:0000256" key="1">
    <source>
        <dbReference type="ARBA" id="ARBA00022801"/>
    </source>
</evidence>
<sequence length="179" mass="19492">MHRLFAAIRPPADIRARLLLLMGGVPGARWQEDDQLHLTLRFIGEVDRHRANDIADGLAAVRFAPFTIALRGVGTFDRRGMVDTIWAGVEPHDPLAHLHRKIDRACVQAGLPAESRAFLPHITLARLSRPAPGIDVFLALQAGLFSPPFVVEGFTLFESTLGRSGARYAPVADYPASGG</sequence>